<proteinExistence type="predicted"/>
<name>A0A6J5M6T0_9CAUD</name>
<gene>
    <name evidence="1" type="ORF">UFOVP395_191</name>
</gene>
<sequence>MTDAQVIMERLWTALESISHDFDYPPDPESLQELQTALQEMGLMVVHVSESPADAVIAGALGQLG</sequence>
<accession>A0A6J5M6T0</accession>
<evidence type="ECO:0000313" key="1">
    <source>
        <dbReference type="EMBL" id="CAB4140856.1"/>
    </source>
</evidence>
<organism evidence="1">
    <name type="scientific">uncultured Caudovirales phage</name>
    <dbReference type="NCBI Taxonomy" id="2100421"/>
    <lineage>
        <taxon>Viruses</taxon>
        <taxon>Duplodnaviria</taxon>
        <taxon>Heunggongvirae</taxon>
        <taxon>Uroviricota</taxon>
        <taxon>Caudoviricetes</taxon>
        <taxon>Peduoviridae</taxon>
        <taxon>Maltschvirus</taxon>
        <taxon>Maltschvirus maltsch</taxon>
    </lineage>
</organism>
<dbReference type="EMBL" id="LR796380">
    <property type="protein sequence ID" value="CAB4140856.1"/>
    <property type="molecule type" value="Genomic_DNA"/>
</dbReference>
<reference evidence="1" key="1">
    <citation type="submission" date="2020-04" db="EMBL/GenBank/DDBJ databases">
        <authorList>
            <person name="Chiriac C."/>
            <person name="Salcher M."/>
            <person name="Ghai R."/>
            <person name="Kavagutti S V."/>
        </authorList>
    </citation>
    <scope>NUCLEOTIDE SEQUENCE</scope>
</reference>
<protein>
    <submittedName>
        <fullName evidence="1">Uncharacterized protein</fullName>
    </submittedName>
</protein>